<name>A0A9P6DWN1_9AGAM</name>
<evidence type="ECO:0000313" key="10">
    <source>
        <dbReference type="Proteomes" id="UP000886523"/>
    </source>
</evidence>
<keyword evidence="4" id="KW-0479">Metal-binding</keyword>
<feature type="active site" description="Nucleophile" evidence="3">
    <location>
        <position position="281"/>
    </location>
</feature>
<evidence type="ECO:0000259" key="8">
    <source>
        <dbReference type="Pfam" id="PF17048"/>
    </source>
</evidence>
<feature type="binding site" evidence="4">
    <location>
        <position position="229"/>
    </location>
    <ligand>
        <name>Zn(2+)</name>
        <dbReference type="ChEBI" id="CHEBI:29105"/>
    </ligand>
</feature>
<dbReference type="GO" id="GO:0046512">
    <property type="term" value="P:sphingosine biosynthetic process"/>
    <property type="evidence" value="ECO:0007669"/>
    <property type="project" value="TreeGrafter"/>
</dbReference>
<keyword evidence="5" id="KW-0443">Lipid metabolism</keyword>
<dbReference type="Pfam" id="PF17048">
    <property type="entry name" value="Ceramidse_alk_C"/>
    <property type="match status" value="1"/>
</dbReference>
<dbReference type="AlphaFoldDB" id="A0A9P6DWN1"/>
<comment type="similarity">
    <text evidence="1 5">Belongs to the neutral ceramidase family.</text>
</comment>
<feature type="chain" id="PRO_5040485959" description="Neutral ceramidase" evidence="6">
    <location>
        <begin position="21"/>
        <end position="714"/>
    </location>
</feature>
<proteinExistence type="inferred from homology"/>
<dbReference type="GO" id="GO:0042759">
    <property type="term" value="P:long-chain fatty acid biosynthetic process"/>
    <property type="evidence" value="ECO:0007669"/>
    <property type="project" value="TreeGrafter"/>
</dbReference>
<feature type="domain" description="Neutral/alkaline non-lysosomal ceramidase N-terminal" evidence="7">
    <location>
        <begin position="27"/>
        <end position="547"/>
    </location>
</feature>
<dbReference type="EC" id="3.5.1.23" evidence="5"/>
<dbReference type="InterPro" id="IPR038445">
    <property type="entry name" value="NCDase_C_sf"/>
</dbReference>
<dbReference type="Proteomes" id="UP000886523">
    <property type="component" value="Unassembled WGS sequence"/>
</dbReference>
<evidence type="ECO:0000259" key="7">
    <source>
        <dbReference type="Pfam" id="PF04734"/>
    </source>
</evidence>
<protein>
    <recommendedName>
        <fullName evidence="5">Neutral ceramidase</fullName>
        <ecNumber evidence="5">3.5.1.23</ecNumber>
    </recommendedName>
</protein>
<feature type="binding site" evidence="4">
    <location>
        <position position="120"/>
    </location>
    <ligand>
        <name>Zn(2+)</name>
        <dbReference type="ChEBI" id="CHEBI:29105"/>
    </ligand>
</feature>
<keyword evidence="4" id="KW-0862">Zinc</keyword>
<dbReference type="InterPro" id="IPR031331">
    <property type="entry name" value="NEUT/ALK_ceramidase_C"/>
</dbReference>
<dbReference type="PANTHER" id="PTHR12670:SF1">
    <property type="entry name" value="NEUTRAL CERAMIDASE"/>
    <property type="match status" value="1"/>
</dbReference>
<evidence type="ECO:0000256" key="6">
    <source>
        <dbReference type="SAM" id="SignalP"/>
    </source>
</evidence>
<dbReference type="GO" id="GO:0046872">
    <property type="term" value="F:metal ion binding"/>
    <property type="evidence" value="ECO:0007669"/>
    <property type="project" value="UniProtKB-KW"/>
</dbReference>
<evidence type="ECO:0000313" key="9">
    <source>
        <dbReference type="EMBL" id="KAF9517641.1"/>
    </source>
</evidence>
<keyword evidence="5" id="KW-0746">Sphingolipid metabolism</keyword>
<dbReference type="Pfam" id="PF04734">
    <property type="entry name" value="Ceramidase_alk"/>
    <property type="match status" value="1"/>
</dbReference>
<dbReference type="InterPro" id="IPR031329">
    <property type="entry name" value="NEUT/ALK_ceramidase_N"/>
</dbReference>
<evidence type="ECO:0000256" key="1">
    <source>
        <dbReference type="ARBA" id="ARBA00009835"/>
    </source>
</evidence>
<dbReference type="InterPro" id="IPR006823">
    <property type="entry name" value="Ceramidase_alk"/>
</dbReference>
<organism evidence="9 10">
    <name type="scientific">Hydnum rufescens UP504</name>
    <dbReference type="NCBI Taxonomy" id="1448309"/>
    <lineage>
        <taxon>Eukaryota</taxon>
        <taxon>Fungi</taxon>
        <taxon>Dikarya</taxon>
        <taxon>Basidiomycota</taxon>
        <taxon>Agaricomycotina</taxon>
        <taxon>Agaricomycetes</taxon>
        <taxon>Cantharellales</taxon>
        <taxon>Hydnaceae</taxon>
        <taxon>Hydnum</taxon>
    </lineage>
</organism>
<gene>
    <name evidence="9" type="ORF">BS47DRAFT_1290680</name>
</gene>
<reference evidence="9" key="1">
    <citation type="journal article" date="2020" name="Nat. Commun.">
        <title>Large-scale genome sequencing of mycorrhizal fungi provides insights into the early evolution of symbiotic traits.</title>
        <authorList>
            <person name="Miyauchi S."/>
            <person name="Kiss E."/>
            <person name="Kuo A."/>
            <person name="Drula E."/>
            <person name="Kohler A."/>
            <person name="Sanchez-Garcia M."/>
            <person name="Morin E."/>
            <person name="Andreopoulos B."/>
            <person name="Barry K.W."/>
            <person name="Bonito G."/>
            <person name="Buee M."/>
            <person name="Carver A."/>
            <person name="Chen C."/>
            <person name="Cichocki N."/>
            <person name="Clum A."/>
            <person name="Culley D."/>
            <person name="Crous P.W."/>
            <person name="Fauchery L."/>
            <person name="Girlanda M."/>
            <person name="Hayes R.D."/>
            <person name="Keri Z."/>
            <person name="LaButti K."/>
            <person name="Lipzen A."/>
            <person name="Lombard V."/>
            <person name="Magnuson J."/>
            <person name="Maillard F."/>
            <person name="Murat C."/>
            <person name="Nolan M."/>
            <person name="Ohm R.A."/>
            <person name="Pangilinan J."/>
            <person name="Pereira M.F."/>
            <person name="Perotto S."/>
            <person name="Peter M."/>
            <person name="Pfister S."/>
            <person name="Riley R."/>
            <person name="Sitrit Y."/>
            <person name="Stielow J.B."/>
            <person name="Szollosi G."/>
            <person name="Zifcakova L."/>
            <person name="Stursova M."/>
            <person name="Spatafora J.W."/>
            <person name="Tedersoo L."/>
            <person name="Vaario L.M."/>
            <person name="Yamada A."/>
            <person name="Yan M."/>
            <person name="Wang P."/>
            <person name="Xu J."/>
            <person name="Bruns T."/>
            <person name="Baldrian P."/>
            <person name="Vilgalys R."/>
            <person name="Dunand C."/>
            <person name="Henrissat B."/>
            <person name="Grigoriev I.V."/>
            <person name="Hibbett D."/>
            <person name="Nagy L.G."/>
            <person name="Martin F.M."/>
        </authorList>
    </citation>
    <scope>NUCLEOTIDE SEQUENCE</scope>
    <source>
        <strain evidence="9">UP504</strain>
    </source>
</reference>
<evidence type="ECO:0000256" key="2">
    <source>
        <dbReference type="ARBA" id="ARBA00022801"/>
    </source>
</evidence>
<feature type="binding site" evidence="4">
    <location>
        <position position="519"/>
    </location>
    <ligand>
        <name>Zn(2+)</name>
        <dbReference type="ChEBI" id="CHEBI:29105"/>
    </ligand>
</feature>
<keyword evidence="10" id="KW-1185">Reference proteome</keyword>
<keyword evidence="2 5" id="KW-0378">Hydrolase</keyword>
<comment type="catalytic activity">
    <reaction evidence="5">
        <text>an N-acylsphing-4-enine + H2O = sphing-4-enine + a fatty acid</text>
        <dbReference type="Rhea" id="RHEA:20856"/>
        <dbReference type="ChEBI" id="CHEBI:15377"/>
        <dbReference type="ChEBI" id="CHEBI:28868"/>
        <dbReference type="ChEBI" id="CHEBI:52639"/>
        <dbReference type="ChEBI" id="CHEBI:57756"/>
        <dbReference type="EC" id="3.5.1.23"/>
    </reaction>
</comment>
<accession>A0A9P6DWN1</accession>
<sequence length="714" mass="76991">MLLKSRLGVLFAFLLPHSDTSVSVTSYLIGVGIGDVTGPIVETNMMGYADMNQTNTGLHMRQHSRAYIVADPSNPSNRIVFINSDIGMGDTGVRTQIVSQLAALYPDVYDNSNIALVGTHQHSGVAGYHNYLLPQLTSLGLVRQSYEAIVNGSVHAVVQAHNSLSLGSLSLGNTTLLGTNINRSPYAYLANPAAERALYQYDQDKDFTLLKFTDGSGVDRGFLSFFPVHGTSIYQNNTLVSTDNKGMAAYLYESFVNPTVFPGATNSFVAGFAQSNVGDTSYVTVLGAYCESPGDPWDGQPCEFAKSTCGNVTQGCRGRLGPGFRISDFESNRIIGTNQFNAAKILMESSLGPVTGAVKALHTYVEISNYTFQLPNGTTVHTCPAAMGFSFAGGTTDGPGFSDFTQGENSTSVTNPFWNLVKGAVTPSPTPYQVACQYPKPILLNTGFAHTPYEWTPGIVDIQMFQIGQLVMLIVPSEYTTMAGRRLRNAVRAKLISSGVLDNSAYVVIAGPSNVYSHYVTTREEYSVQRYEGASTLYGPYTLEAYTDIYTNLVEYLIPDSAISLSPGPTPPNQISKSISLQKGVFYDSAPHGGFGSVITDVSSKPYTAGGTVSALFNGANPRNNLRLEGTYLTVDRRVNDIWTPVRSDSHPSTTLRWNRTHTILGTSTVNISWTIESGTPAGSYRLTYYGDSKSLFGTISSFTGHSGTFMVSV</sequence>
<evidence type="ECO:0000256" key="5">
    <source>
        <dbReference type="RuleBase" id="RU366019"/>
    </source>
</evidence>
<feature type="signal peptide" evidence="6">
    <location>
        <begin position="1"/>
        <end position="20"/>
    </location>
</feature>
<dbReference type="EMBL" id="MU128930">
    <property type="protein sequence ID" value="KAF9517641.1"/>
    <property type="molecule type" value="Genomic_DNA"/>
</dbReference>
<dbReference type="GO" id="GO:0016020">
    <property type="term" value="C:membrane"/>
    <property type="evidence" value="ECO:0007669"/>
    <property type="project" value="GOC"/>
</dbReference>
<comment type="caution">
    <text evidence="9">The sequence shown here is derived from an EMBL/GenBank/DDBJ whole genome shotgun (WGS) entry which is preliminary data.</text>
</comment>
<dbReference type="GO" id="GO:0005576">
    <property type="term" value="C:extracellular region"/>
    <property type="evidence" value="ECO:0007669"/>
    <property type="project" value="TreeGrafter"/>
</dbReference>
<dbReference type="Gene3D" id="2.60.40.2300">
    <property type="entry name" value="Neutral/alkaline non-lysosomal ceramidase, C-terminal domain"/>
    <property type="match status" value="1"/>
</dbReference>
<dbReference type="PANTHER" id="PTHR12670">
    <property type="entry name" value="CERAMIDASE"/>
    <property type="match status" value="1"/>
</dbReference>
<keyword evidence="6" id="KW-0732">Signal</keyword>
<evidence type="ECO:0000256" key="3">
    <source>
        <dbReference type="PIRSR" id="PIRSR606823-1"/>
    </source>
</evidence>
<comment type="cofactor">
    <cofactor evidence="4">
        <name>Zn(2+)</name>
        <dbReference type="ChEBI" id="CHEBI:29105"/>
    </cofactor>
    <text evidence="4">Binds 1 zinc ion per subunit.</text>
</comment>
<feature type="binding site" evidence="4">
    <location>
        <position position="478"/>
    </location>
    <ligand>
        <name>Zn(2+)</name>
        <dbReference type="ChEBI" id="CHEBI:29105"/>
    </ligand>
</feature>
<feature type="domain" description="Neutral/alkaline non-lysosomal ceramidase C-terminal" evidence="8">
    <location>
        <begin position="550"/>
        <end position="712"/>
    </location>
</feature>
<dbReference type="GO" id="GO:0017040">
    <property type="term" value="F:N-acylsphingosine amidohydrolase activity"/>
    <property type="evidence" value="ECO:0007669"/>
    <property type="project" value="UniProtKB-UniRule"/>
</dbReference>
<evidence type="ECO:0000256" key="4">
    <source>
        <dbReference type="PIRSR" id="PIRSR606823-2"/>
    </source>
</evidence>
<dbReference type="GO" id="GO:0046514">
    <property type="term" value="P:ceramide catabolic process"/>
    <property type="evidence" value="ECO:0007669"/>
    <property type="project" value="InterPro"/>
</dbReference>
<dbReference type="OrthoDB" id="191371at2759"/>